<dbReference type="EMBL" id="GEVK01012658">
    <property type="protein sequence ID" value="JAU40174.1"/>
    <property type="molecule type" value="Transcribed_RNA"/>
</dbReference>
<proteinExistence type="predicted"/>
<accession>A0A1J3F9C7</accession>
<reference evidence="2" key="1">
    <citation type="submission" date="2016-07" db="EMBL/GenBank/DDBJ databases">
        <title>De novo transcriptome assembly of four accessions of the metal hyperaccumulator plant Noccaea caerulescens.</title>
        <authorList>
            <person name="Blande D."/>
            <person name="Halimaa P."/>
            <person name="Tervahauta A.I."/>
            <person name="Aarts M.G."/>
            <person name="Karenlampi S.O."/>
        </authorList>
    </citation>
    <scope>NUCLEOTIDE SEQUENCE</scope>
</reference>
<sequence length="181" mass="21304">MDQKVTLCFDYQKQIIQSQQHVYILQFFFKQMTNNKSKDLPISSISNNGQPRDLTKQASRESVDQRDKQEEEHCAVQTHHHIQTKPICGIEAPLNQIRENQQHVEHNRLHRVEPNVPAEVRVPHDDEVESEEDEKAIEREALEGLDGGKQRLDEKLERWVLRDDEFTVLNPIEEWIEVTYG</sequence>
<name>A0A1J3F9C7_NOCCA</name>
<feature type="region of interest" description="Disordered" evidence="1">
    <location>
        <begin position="40"/>
        <end position="72"/>
    </location>
</feature>
<evidence type="ECO:0000256" key="1">
    <source>
        <dbReference type="SAM" id="MobiDB-lite"/>
    </source>
</evidence>
<gene>
    <name evidence="2" type="ORF">LC_TR14318_c0_g1_i1_g.49156</name>
</gene>
<feature type="compositionally biased region" description="Basic and acidic residues" evidence="1">
    <location>
        <begin position="53"/>
        <end position="72"/>
    </location>
</feature>
<protein>
    <submittedName>
        <fullName evidence="2">Uncharacterized protein</fullName>
    </submittedName>
</protein>
<dbReference type="AlphaFoldDB" id="A0A1J3F9C7"/>
<evidence type="ECO:0000313" key="2">
    <source>
        <dbReference type="EMBL" id="JAU40174.1"/>
    </source>
</evidence>
<organism evidence="2">
    <name type="scientific">Noccaea caerulescens</name>
    <name type="common">Alpine penny-cress</name>
    <name type="synonym">Thlaspi caerulescens</name>
    <dbReference type="NCBI Taxonomy" id="107243"/>
    <lineage>
        <taxon>Eukaryota</taxon>
        <taxon>Viridiplantae</taxon>
        <taxon>Streptophyta</taxon>
        <taxon>Embryophyta</taxon>
        <taxon>Tracheophyta</taxon>
        <taxon>Spermatophyta</taxon>
        <taxon>Magnoliopsida</taxon>
        <taxon>eudicotyledons</taxon>
        <taxon>Gunneridae</taxon>
        <taxon>Pentapetalae</taxon>
        <taxon>rosids</taxon>
        <taxon>malvids</taxon>
        <taxon>Brassicales</taxon>
        <taxon>Brassicaceae</taxon>
        <taxon>Coluteocarpeae</taxon>
        <taxon>Noccaea</taxon>
    </lineage>
</organism>